<evidence type="ECO:0000313" key="2">
    <source>
        <dbReference type="Proteomes" id="UP001594288"/>
    </source>
</evidence>
<proteinExistence type="predicted"/>
<reference evidence="1 2" key="1">
    <citation type="submission" date="2024-09" db="EMBL/GenBank/DDBJ databases">
        <authorList>
            <person name="D'Angelo T."/>
        </authorList>
    </citation>
    <scope>NUCLEOTIDE SEQUENCE [LARGE SCALE GENOMIC DNA]</scope>
    <source>
        <strain evidence="1">SAG AM-311-F02</strain>
    </source>
</reference>
<comment type="caution">
    <text evidence="1">The sequence shown here is derived from an EMBL/GenBank/DDBJ whole genome shotgun (WGS) entry which is preliminary data.</text>
</comment>
<dbReference type="Proteomes" id="UP001594288">
    <property type="component" value="Unassembled WGS sequence"/>
</dbReference>
<accession>A0ABV6YQL7</accession>
<keyword evidence="2" id="KW-1185">Reference proteome</keyword>
<name>A0ABV6YQL7_UNCEI</name>
<gene>
    <name evidence="1" type="ORF">ACFL2Z_04640</name>
</gene>
<dbReference type="EMBL" id="JBHPEI010000079">
    <property type="protein sequence ID" value="MFC1800179.1"/>
    <property type="molecule type" value="Genomic_DNA"/>
</dbReference>
<dbReference type="Gene3D" id="3.20.20.370">
    <property type="entry name" value="Glycoside hydrolase/deacetylase"/>
    <property type="match status" value="1"/>
</dbReference>
<protein>
    <submittedName>
        <fullName evidence="1">Uncharacterized protein</fullName>
    </submittedName>
</protein>
<sequence>TFTYPNGQPGDFNDMVKEEVKAAGYEAAFTGIRGLNRPGLDLFEIKRLLVDGRWSYEEFDTRVSGLLEAIRG</sequence>
<organism evidence="1 2">
    <name type="scientific">Eiseniibacteriota bacterium</name>
    <dbReference type="NCBI Taxonomy" id="2212470"/>
    <lineage>
        <taxon>Bacteria</taxon>
        <taxon>Candidatus Eiseniibacteriota</taxon>
    </lineage>
</organism>
<evidence type="ECO:0000313" key="1">
    <source>
        <dbReference type="EMBL" id="MFC1800179.1"/>
    </source>
</evidence>
<feature type="non-terminal residue" evidence="1">
    <location>
        <position position="1"/>
    </location>
</feature>